<comment type="similarity">
    <text evidence="2">Belongs to the mitochondrion-specific ribosomal protein mL40 family.</text>
</comment>
<organism evidence="9 10">
    <name type="scientific">Schizophyllum amplum</name>
    <dbReference type="NCBI Taxonomy" id="97359"/>
    <lineage>
        <taxon>Eukaryota</taxon>
        <taxon>Fungi</taxon>
        <taxon>Dikarya</taxon>
        <taxon>Basidiomycota</taxon>
        <taxon>Agaricomycotina</taxon>
        <taxon>Agaricomycetes</taxon>
        <taxon>Agaricomycetidae</taxon>
        <taxon>Agaricales</taxon>
        <taxon>Schizophyllaceae</taxon>
        <taxon>Schizophyllum</taxon>
    </lineage>
</organism>
<dbReference type="InterPro" id="IPR019192">
    <property type="entry name" value="Ribosomal_mL40"/>
</dbReference>
<comment type="caution">
    <text evidence="9">The sequence shown here is derived from an EMBL/GenBank/DDBJ whole genome shotgun (WGS) entry which is preliminary data.</text>
</comment>
<keyword evidence="10" id="KW-1185">Reference proteome</keyword>
<dbReference type="GO" id="GO:0032543">
    <property type="term" value="P:mitochondrial translation"/>
    <property type="evidence" value="ECO:0007669"/>
    <property type="project" value="InterPro"/>
</dbReference>
<proteinExistence type="inferred from homology"/>
<comment type="subcellular location">
    <subcellularLocation>
        <location evidence="1">Mitochondrion</location>
    </subcellularLocation>
</comment>
<keyword evidence="4" id="KW-0689">Ribosomal protein</keyword>
<dbReference type="STRING" id="97359.A0A550C9S1"/>
<dbReference type="Pfam" id="PF09812">
    <property type="entry name" value="MRP-L28"/>
    <property type="match status" value="1"/>
</dbReference>
<dbReference type="Proteomes" id="UP000320762">
    <property type="component" value="Unassembled WGS sequence"/>
</dbReference>
<evidence type="ECO:0000256" key="1">
    <source>
        <dbReference type="ARBA" id="ARBA00004173"/>
    </source>
</evidence>
<evidence type="ECO:0000256" key="4">
    <source>
        <dbReference type="ARBA" id="ARBA00022980"/>
    </source>
</evidence>
<evidence type="ECO:0000256" key="7">
    <source>
        <dbReference type="ARBA" id="ARBA00035192"/>
    </source>
</evidence>
<dbReference type="InterPro" id="IPR042831">
    <property type="entry name" value="Ribosomal_mL40_fung"/>
</dbReference>
<dbReference type="GO" id="GO:0005840">
    <property type="term" value="C:ribosome"/>
    <property type="evidence" value="ECO:0007669"/>
    <property type="project" value="UniProtKB-KW"/>
</dbReference>
<dbReference type="GO" id="GO:0005739">
    <property type="term" value="C:mitochondrion"/>
    <property type="evidence" value="ECO:0007669"/>
    <property type="project" value="UniProtKB-SubCell"/>
</dbReference>
<dbReference type="EMBL" id="VDMD01000016">
    <property type="protein sequence ID" value="TRM61549.1"/>
    <property type="molecule type" value="Genomic_DNA"/>
</dbReference>
<reference evidence="9 10" key="1">
    <citation type="journal article" date="2019" name="New Phytol.">
        <title>Comparative genomics reveals unique wood-decay strategies and fruiting body development in the Schizophyllaceae.</title>
        <authorList>
            <person name="Almasi E."/>
            <person name="Sahu N."/>
            <person name="Krizsan K."/>
            <person name="Balint B."/>
            <person name="Kovacs G.M."/>
            <person name="Kiss B."/>
            <person name="Cseklye J."/>
            <person name="Drula E."/>
            <person name="Henrissat B."/>
            <person name="Nagy I."/>
            <person name="Chovatia M."/>
            <person name="Adam C."/>
            <person name="LaButti K."/>
            <person name="Lipzen A."/>
            <person name="Riley R."/>
            <person name="Grigoriev I.V."/>
            <person name="Nagy L.G."/>
        </authorList>
    </citation>
    <scope>NUCLEOTIDE SEQUENCE [LARGE SCALE GENOMIC DNA]</scope>
    <source>
        <strain evidence="9 10">NL-1724</strain>
    </source>
</reference>
<dbReference type="AlphaFoldDB" id="A0A550C9S1"/>
<dbReference type="GO" id="GO:1990904">
    <property type="term" value="C:ribonucleoprotein complex"/>
    <property type="evidence" value="ECO:0007669"/>
    <property type="project" value="UniProtKB-KW"/>
</dbReference>
<keyword evidence="6" id="KW-0687">Ribonucleoprotein</keyword>
<name>A0A550C9S1_9AGAR</name>
<keyword evidence="3" id="KW-0809">Transit peptide</keyword>
<sequence>MSSALLQRARAPPALRVAQASVRNYARAEPATADSKDLIRRALYPSTIRNKPTPTGTYRPDVARALLRAVPHTHAHEVIERAWLLHKRHVRKARDAELARKFRCMKEAMDELERLAPHLHLEANKREDPRQRSKAEMERGKALSTPQARALDARIRGLFPRELKVPTETPSRAGWNYNYEPFERPI</sequence>
<dbReference type="PANTHER" id="PTHR39150">
    <property type="entry name" value="54S RIBOSOMAL PROTEIN L28, MITOCHONDRIAL"/>
    <property type="match status" value="1"/>
</dbReference>
<feature type="region of interest" description="Disordered" evidence="8">
    <location>
        <begin position="121"/>
        <end position="149"/>
    </location>
</feature>
<evidence type="ECO:0000256" key="3">
    <source>
        <dbReference type="ARBA" id="ARBA00022946"/>
    </source>
</evidence>
<evidence type="ECO:0000256" key="2">
    <source>
        <dbReference type="ARBA" id="ARBA00009360"/>
    </source>
</evidence>
<dbReference type="OrthoDB" id="2098203at2759"/>
<protein>
    <recommendedName>
        <fullName evidence="7">Large ribosomal subunit protein mL40</fullName>
    </recommendedName>
</protein>
<evidence type="ECO:0000256" key="5">
    <source>
        <dbReference type="ARBA" id="ARBA00023128"/>
    </source>
</evidence>
<evidence type="ECO:0000313" key="9">
    <source>
        <dbReference type="EMBL" id="TRM61549.1"/>
    </source>
</evidence>
<accession>A0A550C9S1</accession>
<dbReference type="GO" id="GO:0003735">
    <property type="term" value="F:structural constituent of ribosome"/>
    <property type="evidence" value="ECO:0007669"/>
    <property type="project" value="InterPro"/>
</dbReference>
<evidence type="ECO:0000313" key="10">
    <source>
        <dbReference type="Proteomes" id="UP000320762"/>
    </source>
</evidence>
<gene>
    <name evidence="9" type="ORF">BD626DRAFT_405586</name>
</gene>
<keyword evidence="5" id="KW-0496">Mitochondrion</keyword>
<dbReference type="PANTHER" id="PTHR39150:SF1">
    <property type="entry name" value="LARGE RIBOSOMAL SUBUNIT PROTEIN ML40"/>
    <property type="match status" value="1"/>
</dbReference>
<evidence type="ECO:0000256" key="6">
    <source>
        <dbReference type="ARBA" id="ARBA00023274"/>
    </source>
</evidence>
<dbReference type="Gene3D" id="6.10.250.3440">
    <property type="match status" value="1"/>
</dbReference>
<evidence type="ECO:0000256" key="8">
    <source>
        <dbReference type="SAM" id="MobiDB-lite"/>
    </source>
</evidence>
<feature type="compositionally biased region" description="Basic and acidic residues" evidence="8">
    <location>
        <begin position="121"/>
        <end position="141"/>
    </location>
</feature>